<reference evidence="3" key="1">
    <citation type="journal article" date="2019" name="Int. J. Syst. Evol. Microbiol.">
        <title>The Global Catalogue of Microorganisms (GCM) 10K type strain sequencing project: providing services to taxonomists for standard genome sequencing and annotation.</title>
        <authorList>
            <consortium name="The Broad Institute Genomics Platform"/>
            <consortium name="The Broad Institute Genome Sequencing Center for Infectious Disease"/>
            <person name="Wu L."/>
            <person name="Ma J."/>
        </authorList>
    </citation>
    <scope>NUCLEOTIDE SEQUENCE [LARGE SCALE GENOMIC DNA]</scope>
    <source>
        <strain evidence="3">ZS-35-S2</strain>
    </source>
</reference>
<protein>
    <submittedName>
        <fullName evidence="2">SIMPL domain-containing protein</fullName>
    </submittedName>
</protein>
<sequence>MRAPHCRTALALALFLLPAAAHAQAPAEEDREAATVTVLGEGEASGAPDLAMANLTVLRVAETAEAALSQANEAARAVAEAMGELGIEARDLQTGGFSITPQYRYENRQDGTSAPPELVGYEVRNTLAVRIRDLSRIGEVLDRAVSLGVNQGGDIAFQIEDPSSLRDEARREAVSRARESATIIAEAAGVTLGRVVSISDEAGPSIPRPMAEARMMAASADAGVPIQTGENTVRTQLRVVFELEDAQ</sequence>
<dbReference type="EMBL" id="JBHUIJ010000002">
    <property type="protein sequence ID" value="MFD2236236.1"/>
    <property type="molecule type" value="Genomic_DNA"/>
</dbReference>
<feature type="chain" id="PRO_5047423340" evidence="1">
    <location>
        <begin position="24"/>
        <end position="247"/>
    </location>
</feature>
<dbReference type="Gene3D" id="3.30.110.170">
    <property type="entry name" value="Protein of unknown function (DUF541), domain 1"/>
    <property type="match status" value="1"/>
</dbReference>
<dbReference type="InterPro" id="IPR007497">
    <property type="entry name" value="SIMPL/DUF541"/>
</dbReference>
<accession>A0ABW5CH27</accession>
<comment type="caution">
    <text evidence="2">The sequence shown here is derived from an EMBL/GenBank/DDBJ whole genome shotgun (WGS) entry which is preliminary data.</text>
</comment>
<dbReference type="Proteomes" id="UP001597371">
    <property type="component" value="Unassembled WGS sequence"/>
</dbReference>
<keyword evidence="3" id="KW-1185">Reference proteome</keyword>
<evidence type="ECO:0000313" key="2">
    <source>
        <dbReference type="EMBL" id="MFD2236236.1"/>
    </source>
</evidence>
<dbReference type="Gene3D" id="3.30.70.2970">
    <property type="entry name" value="Protein of unknown function (DUF541), domain 2"/>
    <property type="match status" value="1"/>
</dbReference>
<evidence type="ECO:0000313" key="3">
    <source>
        <dbReference type="Proteomes" id="UP001597371"/>
    </source>
</evidence>
<feature type="signal peptide" evidence="1">
    <location>
        <begin position="1"/>
        <end position="23"/>
    </location>
</feature>
<dbReference type="PANTHER" id="PTHR34387">
    <property type="entry name" value="SLR1258 PROTEIN"/>
    <property type="match status" value="1"/>
</dbReference>
<gene>
    <name evidence="2" type="ORF">ACFSKQ_02020</name>
</gene>
<dbReference type="RefSeq" id="WP_209735804.1">
    <property type="nucleotide sequence ID" value="NZ_CP072611.1"/>
</dbReference>
<dbReference type="Pfam" id="PF04402">
    <property type="entry name" value="SIMPL"/>
    <property type="match status" value="1"/>
</dbReference>
<keyword evidence="1" id="KW-0732">Signal</keyword>
<dbReference type="InterPro" id="IPR052022">
    <property type="entry name" value="26kDa_periplasmic_antigen"/>
</dbReference>
<proteinExistence type="predicted"/>
<evidence type="ECO:0000256" key="1">
    <source>
        <dbReference type="SAM" id="SignalP"/>
    </source>
</evidence>
<organism evidence="2 3">
    <name type="scientific">Aureimonas populi</name>
    <dbReference type="NCBI Taxonomy" id="1701758"/>
    <lineage>
        <taxon>Bacteria</taxon>
        <taxon>Pseudomonadati</taxon>
        <taxon>Pseudomonadota</taxon>
        <taxon>Alphaproteobacteria</taxon>
        <taxon>Hyphomicrobiales</taxon>
        <taxon>Aurantimonadaceae</taxon>
        <taxon>Aureimonas</taxon>
    </lineage>
</organism>
<name>A0ABW5CH27_9HYPH</name>
<dbReference type="PANTHER" id="PTHR34387:SF1">
    <property type="entry name" value="PERIPLASMIC IMMUNOGENIC PROTEIN"/>
    <property type="match status" value="1"/>
</dbReference>